<comment type="similarity">
    <text evidence="4">Belongs to the ECSIT family.</text>
</comment>
<evidence type="ECO:0000256" key="2">
    <source>
        <dbReference type="ARBA" id="ARBA00004173"/>
    </source>
</evidence>
<dbReference type="Proteomes" id="UP000095282">
    <property type="component" value="Unplaced"/>
</dbReference>
<keyword evidence="11" id="KW-0539">Nucleus</keyword>
<dbReference type="eggNOG" id="KOG3941">
    <property type="taxonomic scope" value="Eukaryota"/>
</dbReference>
<dbReference type="GO" id="GO:0007178">
    <property type="term" value="P:cell surface receptor protein serine/threonine kinase signaling pathway"/>
    <property type="evidence" value="ECO:0007669"/>
    <property type="project" value="TreeGrafter"/>
</dbReference>
<reference evidence="14" key="1">
    <citation type="submission" date="2016-11" db="UniProtKB">
        <authorList>
            <consortium name="WormBaseParasite"/>
        </authorList>
    </citation>
    <scope>IDENTIFICATION</scope>
</reference>
<keyword evidence="10" id="KW-0496">Mitochondrion</keyword>
<evidence type="ECO:0000313" key="13">
    <source>
        <dbReference type="Proteomes" id="UP000095282"/>
    </source>
</evidence>
<evidence type="ECO:0000256" key="7">
    <source>
        <dbReference type="ARBA" id="ARBA00022588"/>
    </source>
</evidence>
<evidence type="ECO:0000256" key="1">
    <source>
        <dbReference type="ARBA" id="ARBA00004123"/>
    </source>
</evidence>
<feature type="domain" description="ECSIT C-terminal" evidence="12">
    <location>
        <begin position="175"/>
        <end position="295"/>
    </location>
</feature>
<dbReference type="WBParaSite" id="Csp11.Scaffold589.g5002.t1">
    <property type="protein sequence ID" value="Csp11.Scaffold589.g5002.t1"/>
    <property type="gene ID" value="Csp11.Scaffold589.g5002"/>
</dbReference>
<dbReference type="PANTHER" id="PTHR13113">
    <property type="entry name" value="ECSIT EVOLUTIONARILY CONSERVED SIGNALING INTERMEDIATE IN TOLL PATHWAYS"/>
    <property type="match status" value="1"/>
</dbReference>
<evidence type="ECO:0000256" key="11">
    <source>
        <dbReference type="ARBA" id="ARBA00023242"/>
    </source>
</evidence>
<dbReference type="GO" id="GO:0005739">
    <property type="term" value="C:mitochondrion"/>
    <property type="evidence" value="ECO:0007669"/>
    <property type="project" value="UniProtKB-SubCell"/>
</dbReference>
<dbReference type="GO" id="GO:0005634">
    <property type="term" value="C:nucleus"/>
    <property type="evidence" value="ECO:0007669"/>
    <property type="project" value="UniProtKB-SubCell"/>
</dbReference>
<keyword evidence="6" id="KW-0963">Cytoplasm</keyword>
<dbReference type="SMART" id="SM01284">
    <property type="entry name" value="ECSIT_Cterm"/>
    <property type="match status" value="1"/>
</dbReference>
<evidence type="ECO:0000256" key="9">
    <source>
        <dbReference type="ARBA" id="ARBA00022946"/>
    </source>
</evidence>
<dbReference type="STRING" id="1561998.A0A1I7TE01"/>
<dbReference type="InterPro" id="IPR046448">
    <property type="entry name" value="ECSIT_N"/>
</dbReference>
<dbReference type="PANTHER" id="PTHR13113:SF1">
    <property type="entry name" value="EVOLUTIONARILY CONSERVED SIGNALING INTERMEDIATE IN TOLL PATHWAY, MITOCHONDRIAL"/>
    <property type="match status" value="1"/>
</dbReference>
<dbReference type="InterPro" id="IPR010418">
    <property type="entry name" value="ECSIT"/>
</dbReference>
<evidence type="ECO:0000256" key="3">
    <source>
        <dbReference type="ARBA" id="ARBA00004496"/>
    </source>
</evidence>
<evidence type="ECO:0000259" key="12">
    <source>
        <dbReference type="SMART" id="SM01284"/>
    </source>
</evidence>
<keyword evidence="8" id="KW-0391">Immunity</keyword>
<evidence type="ECO:0000256" key="6">
    <source>
        <dbReference type="ARBA" id="ARBA00022490"/>
    </source>
</evidence>
<evidence type="ECO:0000256" key="5">
    <source>
        <dbReference type="ARBA" id="ARBA00019998"/>
    </source>
</evidence>
<evidence type="ECO:0000256" key="4">
    <source>
        <dbReference type="ARBA" id="ARBA00007674"/>
    </source>
</evidence>
<dbReference type="AlphaFoldDB" id="A0A1I7TE01"/>
<accession>A0A1I7TE01</accession>
<organism evidence="13 14">
    <name type="scientific">Caenorhabditis tropicalis</name>
    <dbReference type="NCBI Taxonomy" id="1561998"/>
    <lineage>
        <taxon>Eukaryota</taxon>
        <taxon>Metazoa</taxon>
        <taxon>Ecdysozoa</taxon>
        <taxon>Nematoda</taxon>
        <taxon>Chromadorea</taxon>
        <taxon>Rhabditida</taxon>
        <taxon>Rhabditina</taxon>
        <taxon>Rhabditomorpha</taxon>
        <taxon>Rhabditoidea</taxon>
        <taxon>Rhabditidae</taxon>
        <taxon>Peloderinae</taxon>
        <taxon>Caenorhabditis</taxon>
    </lineage>
</organism>
<dbReference type="InterPro" id="IPR029342">
    <property type="entry name" value="ECIST_C"/>
</dbReference>
<dbReference type="GO" id="GO:0045087">
    <property type="term" value="P:innate immune response"/>
    <property type="evidence" value="ECO:0007669"/>
    <property type="project" value="UniProtKB-KW"/>
</dbReference>
<sequence>MAAIIAFKEKKGRTHVEFINTALKYVKEYGVHKDIETYKCLLDVFPKGKMIPQTAFQKVFLHYPQQQNCAVKVLDEMEWHGVQPDKEIHDIVVNAFGEWNFATKKVKRMLYWMPKLKHSNKYLDRRHVEGKSLSPSELAGIALKMMSRDPAASISLLKFSDSSDQKAKWLATSQSPEQKRLLSVMQQGEEVFVDAGTVYVQDNVVQYVVLTGKSKVPLQSEFKKEEMDDDYSNWFNDWKYQRREPQRSLHEQPHETIFGMGAIFQNDNATALRWIDHLQKTNPNLENLRIRVRIEGKSST</sequence>
<dbReference type="Pfam" id="PF06239">
    <property type="entry name" value="ECSIT_N"/>
    <property type="match status" value="1"/>
</dbReference>
<keyword evidence="13" id="KW-1185">Reference proteome</keyword>
<evidence type="ECO:0000256" key="8">
    <source>
        <dbReference type="ARBA" id="ARBA00022859"/>
    </source>
</evidence>
<dbReference type="Pfam" id="PF14784">
    <property type="entry name" value="ECSIT_C"/>
    <property type="match status" value="1"/>
</dbReference>
<comment type="subcellular location">
    <subcellularLocation>
        <location evidence="3">Cytoplasm</location>
    </subcellularLocation>
    <subcellularLocation>
        <location evidence="2">Mitochondrion</location>
    </subcellularLocation>
    <subcellularLocation>
        <location evidence="1">Nucleus</location>
    </subcellularLocation>
</comment>
<dbReference type="InterPro" id="IPR011990">
    <property type="entry name" value="TPR-like_helical_dom_sf"/>
</dbReference>
<proteinExistence type="inferred from homology"/>
<keyword evidence="7" id="KW-0399">Innate immunity</keyword>
<dbReference type="Gene3D" id="1.25.40.10">
    <property type="entry name" value="Tetratricopeptide repeat domain"/>
    <property type="match status" value="1"/>
</dbReference>
<name>A0A1I7TE01_9PELO</name>
<protein>
    <recommendedName>
        <fullName evidence="5">Evolutionarily conserved signaling intermediate in Toll pathway, mitochondrial</fullName>
    </recommendedName>
</protein>
<evidence type="ECO:0000256" key="10">
    <source>
        <dbReference type="ARBA" id="ARBA00023128"/>
    </source>
</evidence>
<evidence type="ECO:0000313" key="14">
    <source>
        <dbReference type="WBParaSite" id="Csp11.Scaffold589.g5002.t1"/>
    </source>
</evidence>
<keyword evidence="9" id="KW-0809">Transit peptide</keyword>